<feature type="transmembrane region" description="Helical" evidence="1">
    <location>
        <begin position="32"/>
        <end position="52"/>
    </location>
</feature>
<dbReference type="Proteomes" id="UP000830434">
    <property type="component" value="Chromosome"/>
</dbReference>
<evidence type="ECO:0000256" key="1">
    <source>
        <dbReference type="SAM" id="Phobius"/>
    </source>
</evidence>
<feature type="transmembrane region" description="Helical" evidence="1">
    <location>
        <begin position="64"/>
        <end position="84"/>
    </location>
</feature>
<keyword evidence="3" id="KW-1185">Reference proteome</keyword>
<dbReference type="EMBL" id="CP096658">
    <property type="protein sequence ID" value="UPW00902.1"/>
    <property type="molecule type" value="Genomic_DNA"/>
</dbReference>
<protein>
    <submittedName>
        <fullName evidence="2">Uncharacterized protein</fullName>
    </submittedName>
</protein>
<dbReference type="RefSeq" id="WP_248655309.1">
    <property type="nucleotide sequence ID" value="NZ_CP096658.1"/>
</dbReference>
<keyword evidence="1" id="KW-0812">Transmembrane</keyword>
<feature type="transmembrane region" description="Helical" evidence="1">
    <location>
        <begin position="90"/>
        <end position="110"/>
    </location>
</feature>
<reference evidence="2" key="1">
    <citation type="submission" date="2022-04" db="EMBL/GenBank/DDBJ databases">
        <title>Diverse halophilic archaea isolated from saline environments.</title>
        <authorList>
            <person name="Cui H.-L."/>
        </authorList>
    </citation>
    <scope>NUCLEOTIDE SEQUENCE</scope>
    <source>
        <strain evidence="2">XZYJT40</strain>
    </source>
</reference>
<organism evidence="2 3">
    <name type="scientific">Halorussus gelatinilyticus</name>
    <dbReference type="NCBI Taxonomy" id="2937524"/>
    <lineage>
        <taxon>Archaea</taxon>
        <taxon>Methanobacteriati</taxon>
        <taxon>Methanobacteriota</taxon>
        <taxon>Stenosarchaea group</taxon>
        <taxon>Halobacteria</taxon>
        <taxon>Halobacteriales</taxon>
        <taxon>Haladaptataceae</taxon>
        <taxon>Halorussus</taxon>
    </lineage>
</organism>
<name>A0A8U0IKQ4_9EURY</name>
<dbReference type="GeneID" id="72188604"/>
<keyword evidence="1" id="KW-1133">Transmembrane helix</keyword>
<sequence length="121" mass="12287">MHRALRYAIALLVAAVVTGGVALVTPFSANRALLLVGIAQVYGVGTAILLRYPSAMWGSGGGNWVSAAFGGVTTFGTLSLLQGIDGGENLAAAALGWGLVAFGFVAGVAYEREESAEDGDR</sequence>
<dbReference type="AlphaFoldDB" id="A0A8U0IKQ4"/>
<evidence type="ECO:0000313" key="3">
    <source>
        <dbReference type="Proteomes" id="UP000830434"/>
    </source>
</evidence>
<gene>
    <name evidence="2" type="ORF">M0R88_02075</name>
</gene>
<accession>A0A8U0IKQ4</accession>
<evidence type="ECO:0000313" key="2">
    <source>
        <dbReference type="EMBL" id="UPW00902.1"/>
    </source>
</evidence>
<dbReference type="KEGG" id="haxz:M0R88_02075"/>
<keyword evidence="1" id="KW-0472">Membrane</keyword>
<proteinExistence type="predicted"/>